<feature type="domain" description="Ribosomal RNA small subunit methyltransferase E methyltransferase" evidence="13">
    <location>
        <begin position="75"/>
        <end position="244"/>
    </location>
</feature>
<dbReference type="Proteomes" id="UP000287605">
    <property type="component" value="Unassembled WGS sequence"/>
</dbReference>
<evidence type="ECO:0000256" key="7">
    <source>
        <dbReference type="ARBA" id="ARBA00022603"/>
    </source>
</evidence>
<keyword evidence="5 12" id="KW-0963">Cytoplasm</keyword>
<evidence type="ECO:0000256" key="11">
    <source>
        <dbReference type="ARBA" id="ARBA00047944"/>
    </source>
</evidence>
<dbReference type="InterPro" id="IPR046886">
    <property type="entry name" value="RsmE_MTase_dom"/>
</dbReference>
<evidence type="ECO:0000259" key="14">
    <source>
        <dbReference type="Pfam" id="PF20260"/>
    </source>
</evidence>
<comment type="catalytic activity">
    <reaction evidence="11 12">
        <text>uridine(1498) in 16S rRNA + S-adenosyl-L-methionine = N(3)-methyluridine(1498) in 16S rRNA + S-adenosyl-L-homocysteine + H(+)</text>
        <dbReference type="Rhea" id="RHEA:42920"/>
        <dbReference type="Rhea" id="RHEA-COMP:10283"/>
        <dbReference type="Rhea" id="RHEA-COMP:10284"/>
        <dbReference type="ChEBI" id="CHEBI:15378"/>
        <dbReference type="ChEBI" id="CHEBI:57856"/>
        <dbReference type="ChEBI" id="CHEBI:59789"/>
        <dbReference type="ChEBI" id="CHEBI:65315"/>
        <dbReference type="ChEBI" id="CHEBI:74502"/>
        <dbReference type="EC" id="2.1.1.193"/>
    </reaction>
</comment>
<evidence type="ECO:0000259" key="13">
    <source>
        <dbReference type="Pfam" id="PF04452"/>
    </source>
</evidence>
<evidence type="ECO:0000256" key="1">
    <source>
        <dbReference type="ARBA" id="ARBA00004496"/>
    </source>
</evidence>
<dbReference type="Gene3D" id="3.40.1280.10">
    <property type="match status" value="1"/>
</dbReference>
<evidence type="ECO:0000256" key="4">
    <source>
        <dbReference type="ARBA" id="ARBA00013673"/>
    </source>
</evidence>
<dbReference type="InterPro" id="IPR006700">
    <property type="entry name" value="RsmE"/>
</dbReference>
<dbReference type="AlphaFoldDB" id="A0A430AMF3"/>
<dbReference type="RefSeq" id="WP_126810005.1">
    <property type="nucleotide sequence ID" value="NZ_NGKA01000025.1"/>
</dbReference>
<evidence type="ECO:0000313" key="16">
    <source>
        <dbReference type="Proteomes" id="UP000287605"/>
    </source>
</evidence>
<comment type="function">
    <text evidence="10 12">Specifically methylates the N3 position of the uracil ring of uridine 1498 (m3U1498) in 16S rRNA. Acts on the fully assembled 30S ribosomal subunit.</text>
</comment>
<evidence type="ECO:0000256" key="9">
    <source>
        <dbReference type="ARBA" id="ARBA00022691"/>
    </source>
</evidence>
<dbReference type="EC" id="2.1.1.193" evidence="3 12"/>
<dbReference type="PANTHER" id="PTHR30027:SF3">
    <property type="entry name" value="16S RRNA (URACIL(1498)-N(3))-METHYLTRANSFERASE"/>
    <property type="match status" value="1"/>
</dbReference>
<dbReference type="Pfam" id="PF20260">
    <property type="entry name" value="PUA_4"/>
    <property type="match status" value="1"/>
</dbReference>
<dbReference type="GO" id="GO:0070042">
    <property type="term" value="F:rRNA (uridine-N3-)-methyltransferase activity"/>
    <property type="evidence" value="ECO:0007669"/>
    <property type="project" value="TreeGrafter"/>
</dbReference>
<dbReference type="EMBL" id="NGKA01000025">
    <property type="protein sequence ID" value="RSU09133.1"/>
    <property type="molecule type" value="Genomic_DNA"/>
</dbReference>
<comment type="subcellular location">
    <subcellularLocation>
        <location evidence="1 12">Cytoplasm</location>
    </subcellularLocation>
</comment>
<dbReference type="PIRSF" id="PIRSF015601">
    <property type="entry name" value="MTase_slr0722"/>
    <property type="match status" value="1"/>
</dbReference>
<dbReference type="SUPFAM" id="SSF75217">
    <property type="entry name" value="alpha/beta knot"/>
    <property type="match status" value="1"/>
</dbReference>
<evidence type="ECO:0000313" key="15">
    <source>
        <dbReference type="EMBL" id="RSU09133.1"/>
    </source>
</evidence>
<gene>
    <name evidence="15" type="ORF">CBF29_12215</name>
</gene>
<dbReference type="InterPro" id="IPR015947">
    <property type="entry name" value="PUA-like_sf"/>
</dbReference>
<keyword evidence="16" id="KW-1185">Reference proteome</keyword>
<dbReference type="GO" id="GO:0005737">
    <property type="term" value="C:cytoplasm"/>
    <property type="evidence" value="ECO:0007669"/>
    <property type="project" value="UniProtKB-SubCell"/>
</dbReference>
<dbReference type="Gene3D" id="2.40.240.20">
    <property type="entry name" value="Hypothetical PUA domain-like, domain 1"/>
    <property type="match status" value="1"/>
</dbReference>
<dbReference type="InterPro" id="IPR029026">
    <property type="entry name" value="tRNA_m1G_MTases_N"/>
</dbReference>
<comment type="similarity">
    <text evidence="2 12">Belongs to the RNA methyltransferase RsmE family.</text>
</comment>
<dbReference type="NCBIfam" id="TIGR00046">
    <property type="entry name" value="RsmE family RNA methyltransferase"/>
    <property type="match status" value="1"/>
</dbReference>
<evidence type="ECO:0000256" key="8">
    <source>
        <dbReference type="ARBA" id="ARBA00022679"/>
    </source>
</evidence>
<dbReference type="GO" id="GO:0070475">
    <property type="term" value="P:rRNA base methylation"/>
    <property type="evidence" value="ECO:0007669"/>
    <property type="project" value="TreeGrafter"/>
</dbReference>
<dbReference type="InterPro" id="IPR029028">
    <property type="entry name" value="Alpha/beta_knot_MTases"/>
</dbReference>
<evidence type="ECO:0000256" key="12">
    <source>
        <dbReference type="PIRNR" id="PIRNR015601"/>
    </source>
</evidence>
<keyword evidence="7 12" id="KW-0489">Methyltransferase</keyword>
<dbReference type="Pfam" id="PF04452">
    <property type="entry name" value="Methyltrans_RNA"/>
    <property type="match status" value="1"/>
</dbReference>
<evidence type="ECO:0000256" key="5">
    <source>
        <dbReference type="ARBA" id="ARBA00022490"/>
    </source>
</evidence>
<reference evidence="15 16" key="1">
    <citation type="submission" date="2017-05" db="EMBL/GenBank/DDBJ databases">
        <title>Vagococcus spp. assemblies.</title>
        <authorList>
            <person name="Gulvik C.A."/>
        </authorList>
    </citation>
    <scope>NUCLEOTIDE SEQUENCE [LARGE SCALE GENOMIC DNA]</scope>
    <source>
        <strain evidence="15 16">CCUG 51432</strain>
    </source>
</reference>
<dbReference type="NCBIfam" id="NF008691">
    <property type="entry name" value="PRK11713.1-4"/>
    <property type="match status" value="1"/>
</dbReference>
<dbReference type="PANTHER" id="PTHR30027">
    <property type="entry name" value="RIBOSOMAL RNA SMALL SUBUNIT METHYLTRANSFERASE E"/>
    <property type="match status" value="1"/>
</dbReference>
<keyword evidence="8 12" id="KW-0808">Transferase</keyword>
<dbReference type="SUPFAM" id="SSF88697">
    <property type="entry name" value="PUA domain-like"/>
    <property type="match status" value="1"/>
</dbReference>
<keyword evidence="9 12" id="KW-0949">S-adenosyl-L-methionine</keyword>
<comment type="caution">
    <text evidence="15">The sequence shown here is derived from an EMBL/GenBank/DDBJ whole genome shotgun (WGS) entry which is preliminary data.</text>
</comment>
<evidence type="ECO:0000256" key="10">
    <source>
        <dbReference type="ARBA" id="ARBA00025699"/>
    </source>
</evidence>
<evidence type="ECO:0000256" key="2">
    <source>
        <dbReference type="ARBA" id="ARBA00005528"/>
    </source>
</evidence>
<accession>A0A430AMF3</accession>
<dbReference type="OrthoDB" id="9815641at2"/>
<evidence type="ECO:0000256" key="6">
    <source>
        <dbReference type="ARBA" id="ARBA00022552"/>
    </source>
</evidence>
<dbReference type="InterPro" id="IPR046887">
    <property type="entry name" value="RsmE_PUA-like"/>
</dbReference>
<protein>
    <recommendedName>
        <fullName evidence="4 12">Ribosomal RNA small subunit methyltransferase E</fullName>
        <ecNumber evidence="3 12">2.1.1.193</ecNumber>
    </recommendedName>
</protein>
<feature type="domain" description="Ribosomal RNA small subunit methyltransferase E PUA-like" evidence="14">
    <location>
        <begin position="22"/>
        <end position="66"/>
    </location>
</feature>
<keyword evidence="6 12" id="KW-0698">rRNA processing</keyword>
<dbReference type="CDD" id="cd18084">
    <property type="entry name" value="RsmE-like"/>
    <property type="match status" value="1"/>
</dbReference>
<evidence type="ECO:0000256" key="3">
    <source>
        <dbReference type="ARBA" id="ARBA00012328"/>
    </source>
</evidence>
<proteinExistence type="inferred from homology"/>
<name>A0A430AMF3_9ENTE</name>
<sequence>MQRYFIPTNYDEHDRASIEVAGEIFHHMIRVMRMKIGEQVYLVFNQKHTVVAEITTVAEEQAFLKEVREVAWETELPVRVSLFCGFPKGDKLELITQKSTELGASQVFGFPSKTSVVKWNEKKRLNREQRLNKIAKEAAEQSHRTAFPTVRLLETQKELFEELSAFDHILVAYEEAAKKGERSQLIQTLQQVRKGERLAFVFGPEGGLSPDEVALLEEAGGKVCSLGPRILRTETAPFYALSAVSFQLEMLN</sequence>
<organism evidence="15 16">
    <name type="scientific">Vagococcus elongatus</name>
    <dbReference type="NCBI Taxonomy" id="180344"/>
    <lineage>
        <taxon>Bacteria</taxon>
        <taxon>Bacillati</taxon>
        <taxon>Bacillota</taxon>
        <taxon>Bacilli</taxon>
        <taxon>Lactobacillales</taxon>
        <taxon>Enterococcaceae</taxon>
        <taxon>Vagococcus</taxon>
    </lineage>
</organism>